<dbReference type="PANTHER" id="PTHR33164">
    <property type="entry name" value="TRANSCRIPTIONAL REGULATOR, MARR FAMILY"/>
    <property type="match status" value="1"/>
</dbReference>
<dbReference type="PRINTS" id="PR00598">
    <property type="entry name" value="HTHMARR"/>
</dbReference>
<dbReference type="GO" id="GO:0003700">
    <property type="term" value="F:DNA-binding transcription factor activity"/>
    <property type="evidence" value="ECO:0007669"/>
    <property type="project" value="InterPro"/>
</dbReference>
<evidence type="ECO:0000256" key="1">
    <source>
        <dbReference type="ARBA" id="ARBA00023015"/>
    </source>
</evidence>
<feature type="domain" description="HTH marR-type" evidence="4">
    <location>
        <begin position="1"/>
        <end position="137"/>
    </location>
</feature>
<keyword evidence="6" id="KW-1185">Reference proteome</keyword>
<reference evidence="5" key="1">
    <citation type="submission" date="2022-02" db="EMBL/GenBank/DDBJ databases">
        <title>Paenibacillus sp. MBLB1832 Whole Genome Shotgun Sequencing.</title>
        <authorList>
            <person name="Hwang C.Y."/>
            <person name="Cho E.-S."/>
            <person name="Seo M.-J."/>
        </authorList>
    </citation>
    <scope>NUCLEOTIDE SEQUENCE</scope>
    <source>
        <strain evidence="5">MBLB1832</strain>
    </source>
</reference>
<keyword evidence="2" id="KW-0238">DNA-binding</keyword>
<evidence type="ECO:0000259" key="4">
    <source>
        <dbReference type="PROSITE" id="PS50995"/>
    </source>
</evidence>
<dbReference type="InterPro" id="IPR039422">
    <property type="entry name" value="MarR/SlyA-like"/>
</dbReference>
<dbReference type="InterPro" id="IPR023187">
    <property type="entry name" value="Tscrpt_reg_MarR-type_CS"/>
</dbReference>
<protein>
    <submittedName>
        <fullName evidence="5">MarR family transcriptional regulator</fullName>
    </submittedName>
</protein>
<dbReference type="InterPro" id="IPR036388">
    <property type="entry name" value="WH-like_DNA-bd_sf"/>
</dbReference>
<organism evidence="5 6">
    <name type="scientific">Paenibacillus roseopurpureus</name>
    <dbReference type="NCBI Taxonomy" id="2918901"/>
    <lineage>
        <taxon>Bacteria</taxon>
        <taxon>Bacillati</taxon>
        <taxon>Bacillota</taxon>
        <taxon>Bacilli</taxon>
        <taxon>Bacillales</taxon>
        <taxon>Paenibacillaceae</taxon>
        <taxon>Paenibacillus</taxon>
    </lineage>
</organism>
<evidence type="ECO:0000256" key="2">
    <source>
        <dbReference type="ARBA" id="ARBA00023125"/>
    </source>
</evidence>
<dbReference type="RefSeq" id="WP_314801998.1">
    <property type="nucleotide sequence ID" value="NZ_CP130319.1"/>
</dbReference>
<evidence type="ECO:0000256" key="3">
    <source>
        <dbReference type="ARBA" id="ARBA00023163"/>
    </source>
</evidence>
<dbReference type="EMBL" id="CP130319">
    <property type="protein sequence ID" value="WNR45336.1"/>
    <property type="molecule type" value="Genomic_DNA"/>
</dbReference>
<dbReference type="Pfam" id="PF01047">
    <property type="entry name" value="MarR"/>
    <property type="match status" value="1"/>
</dbReference>
<keyword evidence="3" id="KW-0804">Transcription</keyword>
<dbReference type="PROSITE" id="PS01117">
    <property type="entry name" value="HTH_MARR_1"/>
    <property type="match status" value="1"/>
</dbReference>
<dbReference type="InterPro" id="IPR036390">
    <property type="entry name" value="WH_DNA-bd_sf"/>
</dbReference>
<dbReference type="SMART" id="SM00347">
    <property type="entry name" value="HTH_MARR"/>
    <property type="match status" value="1"/>
</dbReference>
<dbReference type="InterPro" id="IPR000835">
    <property type="entry name" value="HTH_MarR-typ"/>
</dbReference>
<proteinExistence type="predicted"/>
<evidence type="ECO:0000313" key="5">
    <source>
        <dbReference type="EMBL" id="WNR45336.1"/>
    </source>
</evidence>
<dbReference type="PANTHER" id="PTHR33164:SF57">
    <property type="entry name" value="MARR-FAMILY TRANSCRIPTIONAL REGULATOR"/>
    <property type="match status" value="1"/>
</dbReference>
<gene>
    <name evidence="5" type="ORF">MJB10_04145</name>
</gene>
<dbReference type="PROSITE" id="PS50995">
    <property type="entry name" value="HTH_MARR_2"/>
    <property type="match status" value="1"/>
</dbReference>
<dbReference type="KEGG" id="proo:MJB10_04145"/>
<dbReference type="GO" id="GO:0006950">
    <property type="term" value="P:response to stress"/>
    <property type="evidence" value="ECO:0007669"/>
    <property type="project" value="TreeGrafter"/>
</dbReference>
<dbReference type="AlphaFoldDB" id="A0AA96RLF8"/>
<evidence type="ECO:0000313" key="6">
    <source>
        <dbReference type="Proteomes" id="UP001304650"/>
    </source>
</evidence>
<sequence>MSKHPAETIELELAILMRRFLAATTHLKVGMLDRSAYLLLHQISKHGSAGVKALAEEFHLDISTLSRQAAALEQKGYVYRIPDPQDGRAYTLQITEDGSRELAHTMKVRSEFVADLLQEWSTDEQQRFGELLTKFNRTAFVER</sequence>
<dbReference type="GO" id="GO:0003677">
    <property type="term" value="F:DNA binding"/>
    <property type="evidence" value="ECO:0007669"/>
    <property type="project" value="UniProtKB-KW"/>
</dbReference>
<dbReference type="Gene3D" id="1.10.10.10">
    <property type="entry name" value="Winged helix-like DNA-binding domain superfamily/Winged helix DNA-binding domain"/>
    <property type="match status" value="1"/>
</dbReference>
<accession>A0AA96RLF8</accession>
<dbReference type="Proteomes" id="UP001304650">
    <property type="component" value="Chromosome"/>
</dbReference>
<keyword evidence="1" id="KW-0805">Transcription regulation</keyword>
<dbReference type="SUPFAM" id="SSF46785">
    <property type="entry name" value="Winged helix' DNA-binding domain"/>
    <property type="match status" value="1"/>
</dbReference>
<name>A0AA96RLF8_9BACL</name>